<feature type="domain" description="Helix-turn-helix" evidence="1">
    <location>
        <begin position="10"/>
        <end position="60"/>
    </location>
</feature>
<evidence type="ECO:0000259" key="1">
    <source>
        <dbReference type="Pfam" id="PF12728"/>
    </source>
</evidence>
<dbReference type="KEGG" id="psul:AU252_20360"/>
<dbReference type="Pfam" id="PF12728">
    <property type="entry name" value="HTH_17"/>
    <property type="match status" value="1"/>
</dbReference>
<sequence length="83" mass="9183">MTDEPKKHRFLTISQTAEELNVNQNQIRALLSSGELRGIQVGGRGLWRIGANDIEDFIAETYRRTAERIAAGELKGDGESGPE</sequence>
<dbReference type="SUPFAM" id="SSF46955">
    <property type="entry name" value="Putative DNA-binding domain"/>
    <property type="match status" value="1"/>
</dbReference>
<dbReference type="RefSeq" id="WP_058932265.1">
    <property type="nucleotide sequence ID" value="NZ_CP013747.1"/>
</dbReference>
<dbReference type="GO" id="GO:0003677">
    <property type="term" value="F:DNA binding"/>
    <property type="evidence" value="ECO:0007669"/>
    <property type="project" value="InterPro"/>
</dbReference>
<accession>A0A0U3GVQ7</accession>
<gene>
    <name evidence="2" type="ORF">AU252_20360</name>
</gene>
<dbReference type="Proteomes" id="UP000065151">
    <property type="component" value="Chromosome"/>
</dbReference>
<dbReference type="InterPro" id="IPR041657">
    <property type="entry name" value="HTH_17"/>
</dbReference>
<reference evidence="2 3" key="1">
    <citation type="submission" date="2015-12" db="EMBL/GenBank/DDBJ databases">
        <authorList>
            <person name="Shamseldin A."/>
            <person name="Moawad H."/>
            <person name="Abd El-Rahim W.M."/>
            <person name="Sadowsky M.J."/>
        </authorList>
    </citation>
    <scope>NUCLEOTIDE SEQUENCE [LARGE SCALE GENOMIC DNA]</scope>
    <source>
        <strain evidence="2 3">Ar51</strain>
    </source>
</reference>
<proteinExistence type="predicted"/>
<name>A0A0U3GVQ7_9MICC</name>
<dbReference type="InterPro" id="IPR010093">
    <property type="entry name" value="SinI_DNA-bd"/>
</dbReference>
<dbReference type="NCBIfam" id="TIGR01764">
    <property type="entry name" value="excise"/>
    <property type="match status" value="1"/>
</dbReference>
<evidence type="ECO:0000313" key="3">
    <source>
        <dbReference type="Proteomes" id="UP000065151"/>
    </source>
</evidence>
<protein>
    <submittedName>
        <fullName evidence="2">Excisionase</fullName>
    </submittedName>
</protein>
<dbReference type="InterPro" id="IPR009061">
    <property type="entry name" value="DNA-bd_dom_put_sf"/>
</dbReference>
<dbReference type="AlphaFoldDB" id="A0A0U3GVQ7"/>
<dbReference type="EMBL" id="CP013747">
    <property type="protein sequence ID" value="ALV43222.1"/>
    <property type="molecule type" value="Genomic_DNA"/>
</dbReference>
<organism evidence="2">
    <name type="scientific">Pseudarthrobacter sulfonivorans</name>
    <dbReference type="NCBI Taxonomy" id="121292"/>
    <lineage>
        <taxon>Bacteria</taxon>
        <taxon>Bacillati</taxon>
        <taxon>Actinomycetota</taxon>
        <taxon>Actinomycetes</taxon>
        <taxon>Micrococcales</taxon>
        <taxon>Micrococcaceae</taxon>
        <taxon>Pseudarthrobacter</taxon>
    </lineage>
</organism>
<dbReference type="STRING" id="121292.AU252_20360"/>
<evidence type="ECO:0000313" key="2">
    <source>
        <dbReference type="EMBL" id="ALV43222.1"/>
    </source>
</evidence>